<keyword evidence="8" id="KW-1185">Reference proteome</keyword>
<feature type="domain" description="Sialidase" evidence="5">
    <location>
        <begin position="62"/>
        <end position="366"/>
    </location>
</feature>
<sequence>MRRITKIVGAAAGAALLCLGATQVSTGEPLAISGTTVFTKGEGGYNCFRIPAIVRTQDRSALLAFAEARRNNCDDTGYIDVVLKRSTDDGKSWQKLELVSPGDGDTRGNPVPIVDRGTGRISLLTTHNPGPDCNGSGCRRTPFLQHSTDPSGKQWTEPVAQPQLKKPEWTKWYATGPGHGLQMTRGEHQGRMVAGINYEGTDGLKGAGIVHSDDGGTTWRLGALDDRTGEKIKPQELSLLETVDAELYVAARNQDNSGTTVADGNRAHAVSADGGETFREPFSVVPQLRGPVVQGSVVRLRATTAGDPSNLILFSGPYNTDPDMDHRRHTMRIRTSSDEGATWQEVGTVVDATWSAYSDLINLGGGWAGLLYEAGSPESQDAHQTIRYARFSENDLAR</sequence>
<dbReference type="Gene3D" id="2.120.10.10">
    <property type="match status" value="1"/>
</dbReference>
<feature type="signal peptide" evidence="4">
    <location>
        <begin position="1"/>
        <end position="26"/>
    </location>
</feature>
<dbReference type="PANTHER" id="PTHR10628">
    <property type="entry name" value="SIALIDASE"/>
    <property type="match status" value="1"/>
</dbReference>
<protein>
    <recommendedName>
        <fullName evidence="3">exo-alpha-sialidase</fullName>
        <ecNumber evidence="3">3.2.1.18</ecNumber>
    </recommendedName>
</protein>
<reference evidence="6" key="2">
    <citation type="submission" date="2016-10" db="EMBL/GenBank/DDBJ databases">
        <authorList>
            <person name="de Groot N.N."/>
        </authorList>
    </citation>
    <scope>NUCLEOTIDE SEQUENCE [LARGE SCALE GENOMIC DNA]</scope>
    <source>
        <strain evidence="6">ATCC 20501</strain>
    </source>
</reference>
<evidence type="ECO:0000256" key="4">
    <source>
        <dbReference type="SAM" id="SignalP"/>
    </source>
</evidence>
<dbReference type="SUPFAM" id="SSF50939">
    <property type="entry name" value="Sialidases"/>
    <property type="match status" value="1"/>
</dbReference>
<dbReference type="Pfam" id="PF13088">
    <property type="entry name" value="BNR_2"/>
    <property type="match status" value="1"/>
</dbReference>
<dbReference type="Proteomes" id="UP000199690">
    <property type="component" value="Unassembled WGS sequence"/>
</dbReference>
<dbReference type="Proteomes" id="UP000236729">
    <property type="component" value="Unassembled WGS sequence"/>
</dbReference>
<comment type="catalytic activity">
    <reaction evidence="1">
        <text>Hydrolysis of alpha-(2-&gt;3)-, alpha-(2-&gt;6)-, alpha-(2-&gt;8)- glycosidic linkages of terminal sialic acid residues in oligosaccharides, glycoproteins, glycolipids, colominic acid and synthetic substrates.</text>
        <dbReference type="EC" id="3.2.1.18"/>
    </reaction>
</comment>
<dbReference type="SMR" id="A0A1H6DPS7"/>
<accession>A0A1I2F2Q8</accession>
<evidence type="ECO:0000313" key="8">
    <source>
        <dbReference type="Proteomes" id="UP000199690"/>
    </source>
</evidence>
<evidence type="ECO:0000256" key="2">
    <source>
        <dbReference type="ARBA" id="ARBA00009348"/>
    </source>
</evidence>
<evidence type="ECO:0000313" key="7">
    <source>
        <dbReference type="EMBL" id="SFE99445.1"/>
    </source>
</evidence>
<evidence type="ECO:0000313" key="6">
    <source>
        <dbReference type="EMBL" id="SEG86565.1"/>
    </source>
</evidence>
<evidence type="ECO:0000313" key="9">
    <source>
        <dbReference type="Proteomes" id="UP000236729"/>
    </source>
</evidence>
<dbReference type="InterPro" id="IPR011040">
    <property type="entry name" value="Sialidase"/>
</dbReference>
<dbReference type="EMBL" id="FOME01000017">
    <property type="protein sequence ID" value="SFE99445.1"/>
    <property type="molecule type" value="Genomic_DNA"/>
</dbReference>
<dbReference type="GO" id="GO:0006689">
    <property type="term" value="P:ganglioside catabolic process"/>
    <property type="evidence" value="ECO:0007669"/>
    <property type="project" value="TreeGrafter"/>
</dbReference>
<name>A0A1H6DPS7_9PSEU</name>
<dbReference type="GO" id="GO:0016020">
    <property type="term" value="C:membrane"/>
    <property type="evidence" value="ECO:0007669"/>
    <property type="project" value="TreeGrafter"/>
</dbReference>
<evidence type="ECO:0000259" key="5">
    <source>
        <dbReference type="Pfam" id="PF13088"/>
    </source>
</evidence>
<dbReference type="GO" id="GO:0009313">
    <property type="term" value="P:oligosaccharide catabolic process"/>
    <property type="evidence" value="ECO:0007669"/>
    <property type="project" value="TreeGrafter"/>
</dbReference>
<keyword evidence="4" id="KW-0732">Signal</keyword>
<dbReference type="GO" id="GO:0005737">
    <property type="term" value="C:cytoplasm"/>
    <property type="evidence" value="ECO:0007669"/>
    <property type="project" value="TreeGrafter"/>
</dbReference>
<dbReference type="PANTHER" id="PTHR10628:SF30">
    <property type="entry name" value="EXO-ALPHA-SIALIDASE"/>
    <property type="match status" value="1"/>
</dbReference>
<dbReference type="RefSeq" id="WP_093357879.1">
    <property type="nucleotide sequence ID" value="NZ_FNVB01000007.1"/>
</dbReference>
<dbReference type="EMBL" id="FNVB01000007">
    <property type="protein sequence ID" value="SEG86565.1"/>
    <property type="molecule type" value="Genomic_DNA"/>
</dbReference>
<evidence type="ECO:0000256" key="1">
    <source>
        <dbReference type="ARBA" id="ARBA00000427"/>
    </source>
</evidence>
<dbReference type="AlphaFoldDB" id="A0A1H6DPS7"/>
<proteinExistence type="inferred from homology"/>
<evidence type="ECO:0000256" key="3">
    <source>
        <dbReference type="ARBA" id="ARBA00012733"/>
    </source>
</evidence>
<gene>
    <name evidence="6" type="ORF">SAMN02982929_04633</name>
    <name evidence="7" type="ORF">SAMN05216506_11743</name>
</gene>
<feature type="chain" id="PRO_5038640817" description="exo-alpha-sialidase" evidence="4">
    <location>
        <begin position="27"/>
        <end position="398"/>
    </location>
</feature>
<dbReference type="EC" id="3.2.1.18" evidence="3"/>
<dbReference type="CDD" id="cd15482">
    <property type="entry name" value="Sialidase_non-viral"/>
    <property type="match status" value="1"/>
</dbReference>
<comment type="similarity">
    <text evidence="2">Belongs to the glycosyl hydrolase 33 family.</text>
</comment>
<dbReference type="InterPro" id="IPR026856">
    <property type="entry name" value="Sialidase_fam"/>
</dbReference>
<dbReference type="InterPro" id="IPR036278">
    <property type="entry name" value="Sialidase_sf"/>
</dbReference>
<dbReference type="GO" id="GO:0004308">
    <property type="term" value="F:exo-alpha-sialidase activity"/>
    <property type="evidence" value="ECO:0007669"/>
    <property type="project" value="UniProtKB-EC"/>
</dbReference>
<accession>A0A1H6DPS7</accession>
<organism evidence="6 9">
    <name type="scientific">Saccharopolyspora kobensis</name>
    <dbReference type="NCBI Taxonomy" id="146035"/>
    <lineage>
        <taxon>Bacteria</taxon>
        <taxon>Bacillati</taxon>
        <taxon>Actinomycetota</taxon>
        <taxon>Actinomycetes</taxon>
        <taxon>Pseudonocardiales</taxon>
        <taxon>Pseudonocardiaceae</taxon>
        <taxon>Saccharopolyspora</taxon>
    </lineage>
</organism>
<reference evidence="8 9" key="1">
    <citation type="submission" date="2016-10" db="EMBL/GenBank/DDBJ databases">
        <authorList>
            <person name="Varghese N."/>
            <person name="Submissions S."/>
        </authorList>
    </citation>
    <scope>NUCLEOTIDE SEQUENCE [LARGE SCALE GENOMIC DNA]</scope>
    <source>
        <strain evidence="9">ATCC 20501</strain>
        <strain evidence="7 8">CGMCC 4.3529</strain>
    </source>
</reference>